<accession>A0ACC0TZD9</accession>
<evidence type="ECO:0000313" key="1">
    <source>
        <dbReference type="EMBL" id="KAI9454087.1"/>
    </source>
</evidence>
<comment type="caution">
    <text evidence="1">The sequence shown here is derived from an EMBL/GenBank/DDBJ whole genome shotgun (WGS) entry which is preliminary data.</text>
</comment>
<protein>
    <submittedName>
        <fullName evidence="1">Uncharacterized protein</fullName>
    </submittedName>
</protein>
<dbReference type="Proteomes" id="UP001207468">
    <property type="component" value="Unassembled WGS sequence"/>
</dbReference>
<keyword evidence="2" id="KW-1185">Reference proteome</keyword>
<organism evidence="1 2">
    <name type="scientific">Russula earlei</name>
    <dbReference type="NCBI Taxonomy" id="71964"/>
    <lineage>
        <taxon>Eukaryota</taxon>
        <taxon>Fungi</taxon>
        <taxon>Dikarya</taxon>
        <taxon>Basidiomycota</taxon>
        <taxon>Agaricomycotina</taxon>
        <taxon>Agaricomycetes</taxon>
        <taxon>Russulales</taxon>
        <taxon>Russulaceae</taxon>
        <taxon>Russula</taxon>
    </lineage>
</organism>
<gene>
    <name evidence="1" type="ORF">F5148DRAFT_1378337</name>
</gene>
<sequence length="224" mass="24592">MSLGKIFGAPSPAEAALSPAKAARVPSESSAANSLFYHPDITAQSGQWKEELSQHTESYGRALTCTIKARPGRSSARDPETPSRKKGIFTELSDRGSRPVLPSSDEQVALGDKVDHSWSQVGKLQSGARDCCRHHFGRDMGPRAPDTIGHRMPASMSKVRKVMQWLRLCSKGHGLDDDRETSVPLGRKLSDCDRSESTILPPKKSTTEQQELEMLNHTQMTNLL</sequence>
<evidence type="ECO:0000313" key="2">
    <source>
        <dbReference type="Proteomes" id="UP001207468"/>
    </source>
</evidence>
<dbReference type="EMBL" id="JAGFNK010000284">
    <property type="protein sequence ID" value="KAI9454087.1"/>
    <property type="molecule type" value="Genomic_DNA"/>
</dbReference>
<name>A0ACC0TZD9_9AGAM</name>
<reference evidence="1" key="1">
    <citation type="submission" date="2021-03" db="EMBL/GenBank/DDBJ databases">
        <title>Evolutionary priming and transition to the ectomycorrhizal habit in an iconic lineage of mushroom-forming fungi: is preadaptation a requirement?</title>
        <authorList>
            <consortium name="DOE Joint Genome Institute"/>
            <person name="Looney B.P."/>
            <person name="Miyauchi S."/>
            <person name="Morin E."/>
            <person name="Drula E."/>
            <person name="Courty P.E."/>
            <person name="Chicoki N."/>
            <person name="Fauchery L."/>
            <person name="Kohler A."/>
            <person name="Kuo A."/>
            <person name="LaButti K."/>
            <person name="Pangilinan J."/>
            <person name="Lipzen A."/>
            <person name="Riley R."/>
            <person name="Andreopoulos W."/>
            <person name="He G."/>
            <person name="Johnson J."/>
            <person name="Barry K.W."/>
            <person name="Grigoriev I.V."/>
            <person name="Nagy L."/>
            <person name="Hibbett D."/>
            <person name="Henrissat B."/>
            <person name="Matheny P.B."/>
            <person name="Labbe J."/>
            <person name="Martin A.F."/>
        </authorList>
    </citation>
    <scope>NUCLEOTIDE SEQUENCE</scope>
    <source>
        <strain evidence="1">BPL698</strain>
    </source>
</reference>
<proteinExistence type="predicted"/>